<dbReference type="GO" id="GO:0032993">
    <property type="term" value="C:protein-DNA complex"/>
    <property type="evidence" value="ECO:0007669"/>
    <property type="project" value="TreeGrafter"/>
</dbReference>
<comment type="caution">
    <text evidence="8">The sequence shown here is derived from an EMBL/GenBank/DDBJ whole genome shotgun (WGS) entry which is preliminary data.</text>
</comment>
<organism evidence="8 9">
    <name type="scientific">Novosphingobium piscinae</name>
    <dbReference type="NCBI Taxonomy" id="1507448"/>
    <lineage>
        <taxon>Bacteria</taxon>
        <taxon>Pseudomonadati</taxon>
        <taxon>Pseudomonadota</taxon>
        <taxon>Alphaproteobacteria</taxon>
        <taxon>Sphingomonadales</taxon>
        <taxon>Sphingomonadaceae</taxon>
        <taxon>Novosphingobium</taxon>
    </lineage>
</organism>
<evidence type="ECO:0000256" key="2">
    <source>
        <dbReference type="ARBA" id="ARBA00023012"/>
    </source>
</evidence>
<dbReference type="EMBL" id="JACLAX010000005">
    <property type="protein sequence ID" value="MBC2668782.1"/>
    <property type="molecule type" value="Genomic_DNA"/>
</dbReference>
<dbReference type="InterPro" id="IPR001867">
    <property type="entry name" value="OmpR/PhoB-type_DNA-bd"/>
</dbReference>
<dbReference type="SUPFAM" id="SSF46894">
    <property type="entry name" value="C-terminal effector domain of the bipartite response regulators"/>
    <property type="match status" value="1"/>
</dbReference>
<dbReference type="GO" id="GO:0000156">
    <property type="term" value="F:phosphorelay response regulator activity"/>
    <property type="evidence" value="ECO:0007669"/>
    <property type="project" value="TreeGrafter"/>
</dbReference>
<dbReference type="PROSITE" id="PS50110">
    <property type="entry name" value="RESPONSE_REGULATORY"/>
    <property type="match status" value="1"/>
</dbReference>
<feature type="DNA-binding region" description="OmpR/PhoB-type" evidence="5">
    <location>
        <begin position="126"/>
        <end position="224"/>
    </location>
</feature>
<gene>
    <name evidence="8" type="ORF">H7F53_06485</name>
</gene>
<accession>A0A7X1FYL1</accession>
<dbReference type="Pfam" id="PF00072">
    <property type="entry name" value="Response_reg"/>
    <property type="match status" value="1"/>
</dbReference>
<dbReference type="SMART" id="SM00448">
    <property type="entry name" value="REC"/>
    <property type="match status" value="1"/>
</dbReference>
<keyword evidence="2" id="KW-0902">Two-component regulatory system</keyword>
<reference evidence="8 9" key="1">
    <citation type="submission" date="2020-08" db="EMBL/GenBank/DDBJ databases">
        <title>The genome sequence of type strain Novosphingobium piscinae KCTC 42194.</title>
        <authorList>
            <person name="Liu Y."/>
        </authorList>
    </citation>
    <scope>NUCLEOTIDE SEQUENCE [LARGE SCALE GENOMIC DNA]</scope>
    <source>
        <strain evidence="8 9">KCTC 42194</strain>
    </source>
</reference>
<dbReference type="Proteomes" id="UP000551327">
    <property type="component" value="Unassembled WGS sequence"/>
</dbReference>
<dbReference type="AlphaFoldDB" id="A0A7X1FYL1"/>
<evidence type="ECO:0000313" key="8">
    <source>
        <dbReference type="EMBL" id="MBC2668782.1"/>
    </source>
</evidence>
<protein>
    <submittedName>
        <fullName evidence="8">Winged helix-turn-helix domain-containing protein</fullName>
    </submittedName>
</protein>
<dbReference type="GO" id="GO:0006355">
    <property type="term" value="P:regulation of DNA-templated transcription"/>
    <property type="evidence" value="ECO:0007669"/>
    <property type="project" value="InterPro"/>
</dbReference>
<feature type="domain" description="OmpR/PhoB-type" evidence="7">
    <location>
        <begin position="126"/>
        <end position="224"/>
    </location>
</feature>
<evidence type="ECO:0000256" key="1">
    <source>
        <dbReference type="ARBA" id="ARBA00022553"/>
    </source>
</evidence>
<evidence type="ECO:0000313" key="9">
    <source>
        <dbReference type="Proteomes" id="UP000551327"/>
    </source>
</evidence>
<dbReference type="GO" id="GO:0005829">
    <property type="term" value="C:cytosol"/>
    <property type="evidence" value="ECO:0007669"/>
    <property type="project" value="TreeGrafter"/>
</dbReference>
<evidence type="ECO:0000259" key="6">
    <source>
        <dbReference type="PROSITE" id="PS50110"/>
    </source>
</evidence>
<dbReference type="Pfam" id="PF00486">
    <property type="entry name" value="Trans_reg_C"/>
    <property type="match status" value="1"/>
</dbReference>
<dbReference type="GO" id="GO:0000976">
    <property type="term" value="F:transcription cis-regulatory region binding"/>
    <property type="evidence" value="ECO:0007669"/>
    <property type="project" value="TreeGrafter"/>
</dbReference>
<dbReference type="PANTHER" id="PTHR48111:SF40">
    <property type="entry name" value="PHOSPHATE REGULON TRANSCRIPTIONAL REGULATORY PROTEIN PHOB"/>
    <property type="match status" value="1"/>
</dbReference>
<name>A0A7X1FYL1_9SPHN</name>
<keyword evidence="1 4" id="KW-0597">Phosphoprotein</keyword>
<keyword evidence="3 5" id="KW-0238">DNA-binding</keyword>
<dbReference type="PANTHER" id="PTHR48111">
    <property type="entry name" value="REGULATOR OF RPOS"/>
    <property type="match status" value="1"/>
</dbReference>
<evidence type="ECO:0000256" key="3">
    <source>
        <dbReference type="ARBA" id="ARBA00023125"/>
    </source>
</evidence>
<dbReference type="SMART" id="SM00862">
    <property type="entry name" value="Trans_reg_C"/>
    <property type="match status" value="1"/>
</dbReference>
<dbReference type="InterPro" id="IPR001789">
    <property type="entry name" value="Sig_transdc_resp-reg_receiver"/>
</dbReference>
<sequence length="228" mass="24856">MPNTTVVLIAPGDPRLQEQLAVARSGLQVVCCGEAAAPPRLPAPLFAFVDWLLPAMSGLEFCRRLRESEGTAHAHVTLVLETADADARRRALAAGADDYMVGPLTAAALLERIDAADLAGTRTPGGQRLRHGELSVDLAGFQARFRGKVVPLRPNEFRLLVHFMENPDQVFTRLSLIDRLGKDSGLIDERTVDVWIGRLRRALRAHGVPDPLRTVRSLGYVMDSLPLG</sequence>
<dbReference type="PROSITE" id="PS51755">
    <property type="entry name" value="OMPR_PHOB"/>
    <property type="match status" value="1"/>
</dbReference>
<proteinExistence type="predicted"/>
<keyword evidence="9" id="KW-1185">Reference proteome</keyword>
<feature type="modified residue" description="4-aspartylphosphate" evidence="4">
    <location>
        <position position="50"/>
    </location>
</feature>
<dbReference type="InterPro" id="IPR016032">
    <property type="entry name" value="Sig_transdc_resp-reg_C-effctor"/>
</dbReference>
<evidence type="ECO:0000256" key="4">
    <source>
        <dbReference type="PROSITE-ProRule" id="PRU00169"/>
    </source>
</evidence>
<dbReference type="SUPFAM" id="SSF52172">
    <property type="entry name" value="CheY-like"/>
    <property type="match status" value="1"/>
</dbReference>
<dbReference type="InterPro" id="IPR036388">
    <property type="entry name" value="WH-like_DNA-bd_sf"/>
</dbReference>
<dbReference type="CDD" id="cd00383">
    <property type="entry name" value="trans_reg_C"/>
    <property type="match status" value="1"/>
</dbReference>
<evidence type="ECO:0000259" key="7">
    <source>
        <dbReference type="PROSITE" id="PS51755"/>
    </source>
</evidence>
<dbReference type="Gene3D" id="3.40.50.2300">
    <property type="match status" value="1"/>
</dbReference>
<evidence type="ECO:0000256" key="5">
    <source>
        <dbReference type="PROSITE-ProRule" id="PRU01091"/>
    </source>
</evidence>
<dbReference type="InterPro" id="IPR011006">
    <property type="entry name" value="CheY-like_superfamily"/>
</dbReference>
<dbReference type="RefSeq" id="WP_185678678.1">
    <property type="nucleotide sequence ID" value="NZ_JACLAX010000005.1"/>
</dbReference>
<dbReference type="Gene3D" id="1.10.10.10">
    <property type="entry name" value="Winged helix-like DNA-binding domain superfamily/Winged helix DNA-binding domain"/>
    <property type="match status" value="1"/>
</dbReference>
<feature type="domain" description="Response regulatory" evidence="6">
    <location>
        <begin position="6"/>
        <end position="117"/>
    </location>
</feature>
<dbReference type="InterPro" id="IPR039420">
    <property type="entry name" value="WalR-like"/>
</dbReference>